<keyword evidence="1" id="KW-1133">Transmembrane helix</keyword>
<proteinExistence type="predicted"/>
<sequence>MLLLRGDTKEDRMSVLMSLGHLFHHLVLLVNHHLLHLILSQTTRTVSKLFSSCFFFCFTFHFLICGVESDFLYVVEMAVEHCFSMNLEVLS</sequence>
<reference evidence="2" key="1">
    <citation type="submission" date="2022-11" db="EMBL/GenBank/DDBJ databases">
        <authorList>
            <person name="Hyden B.L."/>
            <person name="Feng K."/>
            <person name="Yates T."/>
            <person name="Jawdy S."/>
            <person name="Smart L.B."/>
            <person name="Muchero W."/>
        </authorList>
    </citation>
    <scope>NUCLEOTIDE SEQUENCE</scope>
    <source>
        <tissue evidence="2">Shoot tip</tissue>
    </source>
</reference>
<dbReference type="Proteomes" id="UP001151752">
    <property type="component" value="Chromosome 3"/>
</dbReference>
<reference evidence="2" key="2">
    <citation type="journal article" date="2023" name="Int. J. Mol. Sci.">
        <title>De Novo Assembly and Annotation of 11 Diverse Shrub Willow (Salix) Genomes Reveals Novel Gene Organization in Sex-Linked Regions.</title>
        <authorList>
            <person name="Hyden B."/>
            <person name="Feng K."/>
            <person name="Yates T.B."/>
            <person name="Jawdy S."/>
            <person name="Cereghino C."/>
            <person name="Smart L.B."/>
            <person name="Muchero W."/>
        </authorList>
    </citation>
    <scope>NUCLEOTIDE SEQUENCE</scope>
    <source>
        <tissue evidence="2">Shoot tip</tissue>
    </source>
</reference>
<evidence type="ECO:0000256" key="1">
    <source>
        <dbReference type="SAM" id="Phobius"/>
    </source>
</evidence>
<evidence type="ECO:0000313" key="3">
    <source>
        <dbReference type="Proteomes" id="UP001151752"/>
    </source>
</evidence>
<keyword evidence="3" id="KW-1185">Reference proteome</keyword>
<keyword evidence="1" id="KW-0472">Membrane</keyword>
<gene>
    <name evidence="2" type="ORF">OIU74_014375</name>
</gene>
<feature type="transmembrane region" description="Helical" evidence="1">
    <location>
        <begin position="20"/>
        <end position="39"/>
    </location>
</feature>
<feature type="transmembrane region" description="Helical" evidence="1">
    <location>
        <begin position="46"/>
        <end position="64"/>
    </location>
</feature>
<evidence type="ECO:0000313" key="2">
    <source>
        <dbReference type="EMBL" id="KAJ6695219.1"/>
    </source>
</evidence>
<keyword evidence="1" id="KW-0812">Transmembrane</keyword>
<comment type="caution">
    <text evidence="2">The sequence shown here is derived from an EMBL/GenBank/DDBJ whole genome shotgun (WGS) entry which is preliminary data.</text>
</comment>
<dbReference type="AlphaFoldDB" id="A0A9Q0PW91"/>
<protein>
    <submittedName>
        <fullName evidence="2">Uncharacterized protein</fullName>
    </submittedName>
</protein>
<dbReference type="EMBL" id="JAPFFM010000017">
    <property type="protein sequence ID" value="KAJ6695219.1"/>
    <property type="molecule type" value="Genomic_DNA"/>
</dbReference>
<organism evidence="2 3">
    <name type="scientific">Salix koriyanagi</name>
    <dbReference type="NCBI Taxonomy" id="2511006"/>
    <lineage>
        <taxon>Eukaryota</taxon>
        <taxon>Viridiplantae</taxon>
        <taxon>Streptophyta</taxon>
        <taxon>Embryophyta</taxon>
        <taxon>Tracheophyta</taxon>
        <taxon>Spermatophyta</taxon>
        <taxon>Magnoliopsida</taxon>
        <taxon>eudicotyledons</taxon>
        <taxon>Gunneridae</taxon>
        <taxon>Pentapetalae</taxon>
        <taxon>rosids</taxon>
        <taxon>fabids</taxon>
        <taxon>Malpighiales</taxon>
        <taxon>Salicaceae</taxon>
        <taxon>Saliceae</taxon>
        <taxon>Salix</taxon>
    </lineage>
</organism>
<name>A0A9Q0PW91_9ROSI</name>
<accession>A0A9Q0PW91</accession>